<feature type="region of interest" description="Disordered" evidence="3">
    <location>
        <begin position="554"/>
        <end position="581"/>
    </location>
</feature>
<dbReference type="EMBL" id="CP002432">
    <property type="protein sequence ID" value="ADU67058.1"/>
    <property type="molecule type" value="Genomic_DNA"/>
</dbReference>
<sequence length="726" mass="83025">MAQMIRINDIITEVRQRHKDVDVTPINKAYIYAAQAHRGLMRKSGEPYISHPLAVAYLLATMNLDPYTITAGLLHDTIEDTTATFEELQQQFGHDVAFLVDGVTKIETMVGKSNKSSDVKAETLRKMLIAMAKDIRVLLIKLADRLHNIRTLEYMPEEKRKAIAQETLDIYAPLAHRLGINWMKTELEDRSLEHFDPETFAMIRNEVEPREGDRKSYVDELIARISEHLASLGITCEVHGRPKHYFSIYKKIKRQNVSPKELFDLLALRVVTEKVSDCYLVLGEIHRLWRAVPNRLKDYITNPKSNLYQSLHTTVIGPEGLKVEFQIRTAEMHKIAEEGIAAHWAYKEGVHPENDETQRFAWLKSILEGGAEFEDSSEFLKALRQELYVKEVYVFTPKGDTIELPDESTILDFAFTIHSEVGYHCTGGYVNGKMVGIRHRLQNGDTVEIITSDKQHPRKDWLKFVRTNRARIRITSYLNKVERQKAIESGKDILEKGLRSYRKSLDSIGPKNRSKLLELSHMPSLDELYRNVGLYKINCKTLLERLFEDDIAKRQQQDEHGKHKDEAVFEGAKERHQESVRGSTIEIKGISDVLIRVANCCSPLPGDPIIGYVTHGRGISIHKQDCPQMRDAFSERLIEASWSEAATKNIYAVNFTVLCKDQPGVLAGVSSVLGDNKANITNIRMVKQDINRAEVLLEFTIEVNHKDQLTHIRNRVKGLDFVLEVK</sequence>
<dbReference type="FunFam" id="1.10.3210.10:FF:000001">
    <property type="entry name" value="GTP pyrophosphokinase RelA"/>
    <property type="match status" value="1"/>
</dbReference>
<evidence type="ECO:0000256" key="2">
    <source>
        <dbReference type="RuleBase" id="RU003847"/>
    </source>
</evidence>
<dbReference type="PROSITE" id="PS51880">
    <property type="entry name" value="TGS"/>
    <property type="match status" value="1"/>
</dbReference>
<dbReference type="Gene3D" id="3.30.70.260">
    <property type="match status" value="1"/>
</dbReference>
<dbReference type="NCBIfam" id="TIGR00691">
    <property type="entry name" value="spoT_relA"/>
    <property type="match status" value="1"/>
</dbReference>
<dbReference type="Pfam" id="PF13328">
    <property type="entry name" value="HD_4"/>
    <property type="match status" value="1"/>
</dbReference>
<dbReference type="FunFam" id="3.10.20.30:FF:000002">
    <property type="entry name" value="GTP pyrophosphokinase (RelA/SpoT)"/>
    <property type="match status" value="1"/>
</dbReference>
<dbReference type="InterPro" id="IPR007685">
    <property type="entry name" value="RelA_SpoT"/>
</dbReference>
<dbReference type="SUPFAM" id="SSF81271">
    <property type="entry name" value="TGS-like"/>
    <property type="match status" value="1"/>
</dbReference>
<dbReference type="FunFam" id="3.30.460.10:FF:000001">
    <property type="entry name" value="GTP pyrophosphokinase RelA"/>
    <property type="match status" value="1"/>
</dbReference>
<dbReference type="HOGENOM" id="CLU_012300_3_0_0"/>
<evidence type="ECO:0000256" key="3">
    <source>
        <dbReference type="SAM" id="MobiDB-lite"/>
    </source>
</evidence>
<reference evidence="7 8" key="1">
    <citation type="submission" date="2010-12" db="EMBL/GenBank/DDBJ databases">
        <title>Complete sequence of Desulfurispirillum indicum S5.</title>
        <authorList>
            <consortium name="US DOE Joint Genome Institute"/>
            <person name="Lucas S."/>
            <person name="Copeland A."/>
            <person name="Lapidus A."/>
            <person name="Cheng J.-F."/>
            <person name="Goodwin L."/>
            <person name="Pitluck S."/>
            <person name="Chertkov O."/>
            <person name="Held B."/>
            <person name="Detter J.C."/>
            <person name="Han C."/>
            <person name="Tapia R."/>
            <person name="Land M."/>
            <person name="Hauser L."/>
            <person name="Kyrpides N."/>
            <person name="Ivanova N."/>
            <person name="Mikhailova N."/>
            <person name="Haggblom M."/>
            <person name="Rauschenbach I."/>
            <person name="Bini E."/>
            <person name="Woyke T."/>
        </authorList>
    </citation>
    <scope>NUCLEOTIDE SEQUENCE [LARGE SCALE GENOMIC DNA]</scope>
    <source>
        <strain evidence="8">ATCC BAA-1389 / DSM 22839 / S5</strain>
    </source>
</reference>
<dbReference type="AlphaFoldDB" id="E6W4I5"/>
<dbReference type="Pfam" id="PF13291">
    <property type="entry name" value="ACT_4"/>
    <property type="match status" value="1"/>
</dbReference>
<dbReference type="Pfam" id="PF02824">
    <property type="entry name" value="TGS"/>
    <property type="match status" value="1"/>
</dbReference>
<dbReference type="InterPro" id="IPR012676">
    <property type="entry name" value="TGS-like"/>
</dbReference>
<dbReference type="SUPFAM" id="SSF55021">
    <property type="entry name" value="ACT-like"/>
    <property type="match status" value="1"/>
</dbReference>
<dbReference type="SUPFAM" id="SSF81301">
    <property type="entry name" value="Nucleotidyltransferase"/>
    <property type="match status" value="1"/>
</dbReference>
<dbReference type="GO" id="GO:0015969">
    <property type="term" value="P:guanosine tetraphosphate metabolic process"/>
    <property type="evidence" value="ECO:0007669"/>
    <property type="project" value="InterPro"/>
</dbReference>
<keyword evidence="8" id="KW-1185">Reference proteome</keyword>
<comment type="similarity">
    <text evidence="2">Belongs to the relA/spoT family.</text>
</comment>
<evidence type="ECO:0000259" key="5">
    <source>
        <dbReference type="PROSITE" id="PS51831"/>
    </source>
</evidence>
<dbReference type="InParanoid" id="E6W4I5"/>
<name>E6W4I5_DESIS</name>
<dbReference type="InterPro" id="IPR043519">
    <property type="entry name" value="NT_sf"/>
</dbReference>
<dbReference type="SMART" id="SM00954">
    <property type="entry name" value="RelA_SpoT"/>
    <property type="match status" value="1"/>
</dbReference>
<feature type="domain" description="HD" evidence="5">
    <location>
        <begin position="48"/>
        <end position="149"/>
    </location>
</feature>
<organism evidence="7 8">
    <name type="scientific">Desulfurispirillum indicum (strain ATCC BAA-1389 / DSM 22839 / S5)</name>
    <dbReference type="NCBI Taxonomy" id="653733"/>
    <lineage>
        <taxon>Bacteria</taxon>
        <taxon>Pseudomonadati</taxon>
        <taxon>Chrysiogenota</taxon>
        <taxon>Chrysiogenia</taxon>
        <taxon>Chrysiogenales</taxon>
        <taxon>Chrysiogenaceae</taxon>
        <taxon>Desulfurispirillum</taxon>
    </lineage>
</organism>
<dbReference type="SUPFAM" id="SSF109604">
    <property type="entry name" value="HD-domain/PDEase-like"/>
    <property type="match status" value="1"/>
</dbReference>
<dbReference type="Gene3D" id="1.10.3210.10">
    <property type="entry name" value="Hypothetical protein af1432"/>
    <property type="match status" value="1"/>
</dbReference>
<dbReference type="KEGG" id="din:Selin_2342"/>
<dbReference type="InterPro" id="IPR003607">
    <property type="entry name" value="HD/PDEase_dom"/>
</dbReference>
<dbReference type="Gene3D" id="3.10.20.30">
    <property type="match status" value="1"/>
</dbReference>
<evidence type="ECO:0000313" key="7">
    <source>
        <dbReference type="EMBL" id="ADU67058.1"/>
    </source>
</evidence>
<dbReference type="STRING" id="653733.Selin_2342"/>
<feature type="compositionally biased region" description="Basic and acidic residues" evidence="3">
    <location>
        <begin position="554"/>
        <end position="579"/>
    </location>
</feature>
<dbReference type="InterPro" id="IPR004811">
    <property type="entry name" value="RelA/Spo_fam"/>
</dbReference>
<dbReference type="GO" id="GO:0015949">
    <property type="term" value="P:nucleobase-containing small molecule interconversion"/>
    <property type="evidence" value="ECO:0007669"/>
    <property type="project" value="UniProtKB-ARBA"/>
</dbReference>
<dbReference type="InterPro" id="IPR004095">
    <property type="entry name" value="TGS"/>
</dbReference>
<dbReference type="Pfam" id="PF19296">
    <property type="entry name" value="RelA_AH_RIS"/>
    <property type="match status" value="1"/>
</dbReference>
<dbReference type="InterPro" id="IPR006674">
    <property type="entry name" value="HD_domain"/>
</dbReference>
<evidence type="ECO:0000313" key="8">
    <source>
        <dbReference type="Proteomes" id="UP000002572"/>
    </source>
</evidence>
<protein>
    <submittedName>
        <fullName evidence="7">RelA/SpoT family protein</fullName>
        <ecNumber evidence="7">2.7.6.5</ecNumber>
    </submittedName>
</protein>
<dbReference type="CDD" id="cd01668">
    <property type="entry name" value="TGS_RSH"/>
    <property type="match status" value="1"/>
</dbReference>
<dbReference type="CDD" id="cd04876">
    <property type="entry name" value="ACT_RelA-SpoT"/>
    <property type="match status" value="1"/>
</dbReference>
<dbReference type="InterPro" id="IPR033655">
    <property type="entry name" value="TGS_RelA/SpoT"/>
</dbReference>
<dbReference type="FunCoup" id="E6W4I5">
    <property type="interactions" value="499"/>
</dbReference>
<dbReference type="OrthoDB" id="9805041at2"/>
<dbReference type="RefSeq" id="WP_013506932.1">
    <property type="nucleotide sequence ID" value="NC_014836.1"/>
</dbReference>
<dbReference type="Proteomes" id="UP000002572">
    <property type="component" value="Chromosome"/>
</dbReference>
<dbReference type="eggNOG" id="COG0317">
    <property type="taxonomic scope" value="Bacteria"/>
</dbReference>
<evidence type="ECO:0000256" key="1">
    <source>
        <dbReference type="ARBA" id="ARBA00025704"/>
    </source>
</evidence>
<dbReference type="PROSITE" id="PS51831">
    <property type="entry name" value="HD"/>
    <property type="match status" value="1"/>
</dbReference>
<dbReference type="InterPro" id="IPR002912">
    <property type="entry name" value="ACT_dom"/>
</dbReference>
<dbReference type="PANTHER" id="PTHR21262:SF31">
    <property type="entry name" value="GTP PYROPHOSPHOKINASE"/>
    <property type="match status" value="1"/>
</dbReference>
<comment type="pathway">
    <text evidence="1">Purine metabolism.</text>
</comment>
<evidence type="ECO:0000259" key="6">
    <source>
        <dbReference type="PROSITE" id="PS51880"/>
    </source>
</evidence>
<accession>E6W4I5</accession>
<comment type="function">
    <text evidence="2">In eubacteria ppGpp (guanosine 3'-diphosphate 5'-diphosphate) is a mediator of the stringent response that coordinates a variety of cellular activities in response to changes in nutritional abundance.</text>
</comment>
<keyword evidence="7" id="KW-0808">Transferase</keyword>
<dbReference type="Pfam" id="PF04607">
    <property type="entry name" value="RelA_SpoT"/>
    <property type="match status" value="1"/>
</dbReference>
<evidence type="ECO:0000259" key="4">
    <source>
        <dbReference type="PROSITE" id="PS51671"/>
    </source>
</evidence>
<dbReference type="PROSITE" id="PS51671">
    <property type="entry name" value="ACT"/>
    <property type="match status" value="1"/>
</dbReference>
<dbReference type="InterPro" id="IPR045600">
    <property type="entry name" value="RelA/SpoT_AH_RIS"/>
</dbReference>
<dbReference type="CDD" id="cd05399">
    <property type="entry name" value="NT_Rel-Spo_like"/>
    <property type="match status" value="1"/>
</dbReference>
<dbReference type="Gene3D" id="3.30.460.10">
    <property type="entry name" value="Beta Polymerase, domain 2"/>
    <property type="match status" value="1"/>
</dbReference>
<dbReference type="InterPro" id="IPR045865">
    <property type="entry name" value="ACT-like_dom_sf"/>
</dbReference>
<dbReference type="GO" id="GO:0008728">
    <property type="term" value="F:GTP diphosphokinase activity"/>
    <property type="evidence" value="ECO:0007669"/>
    <property type="project" value="UniProtKB-EC"/>
</dbReference>
<dbReference type="InterPro" id="IPR012675">
    <property type="entry name" value="Beta-grasp_dom_sf"/>
</dbReference>
<dbReference type="EC" id="2.7.6.5" evidence="7"/>
<feature type="domain" description="ACT" evidence="4">
    <location>
        <begin position="654"/>
        <end position="726"/>
    </location>
</feature>
<gene>
    <name evidence="7" type="ordered locus">Selin_2342</name>
</gene>
<dbReference type="GO" id="GO:0005886">
    <property type="term" value="C:plasma membrane"/>
    <property type="evidence" value="ECO:0007669"/>
    <property type="project" value="TreeGrafter"/>
</dbReference>
<dbReference type="PANTHER" id="PTHR21262">
    <property type="entry name" value="GUANOSINE-3',5'-BIS DIPHOSPHATE 3'-PYROPHOSPHOHYDROLASE"/>
    <property type="match status" value="1"/>
</dbReference>
<proteinExistence type="inferred from homology"/>
<dbReference type="SMART" id="SM00471">
    <property type="entry name" value="HDc"/>
    <property type="match status" value="1"/>
</dbReference>
<dbReference type="CDD" id="cd00077">
    <property type="entry name" value="HDc"/>
    <property type="match status" value="1"/>
</dbReference>
<feature type="domain" description="TGS" evidence="6">
    <location>
        <begin position="390"/>
        <end position="451"/>
    </location>
</feature>